<dbReference type="AlphaFoldDB" id="A0A4D9CXR1"/>
<reference evidence="2 3" key="1">
    <citation type="submission" date="2019-01" db="EMBL/GenBank/DDBJ databases">
        <title>Nuclear Genome Assembly of the Microalgal Biofuel strain Nannochloropsis salina CCMP1776.</title>
        <authorList>
            <person name="Hovde B."/>
        </authorList>
    </citation>
    <scope>NUCLEOTIDE SEQUENCE [LARGE SCALE GENOMIC DNA]</scope>
    <source>
        <strain evidence="2 3">CCMP1776</strain>
    </source>
</reference>
<gene>
    <name evidence="2" type="ORF">NSK_004908</name>
</gene>
<accession>A0A4D9CXR1</accession>
<feature type="compositionally biased region" description="Polar residues" evidence="1">
    <location>
        <begin position="146"/>
        <end position="156"/>
    </location>
</feature>
<feature type="region of interest" description="Disordered" evidence="1">
    <location>
        <begin position="443"/>
        <end position="470"/>
    </location>
</feature>
<feature type="compositionally biased region" description="Low complexity" evidence="1">
    <location>
        <begin position="504"/>
        <end position="513"/>
    </location>
</feature>
<evidence type="ECO:0000313" key="2">
    <source>
        <dbReference type="EMBL" id="TFJ83806.1"/>
    </source>
</evidence>
<feature type="region of interest" description="Disordered" evidence="1">
    <location>
        <begin position="142"/>
        <end position="167"/>
    </location>
</feature>
<sequence length="540" mass="58982">MSGQHDLFRGSKNSHPPKFEDCYRVYHEVEDVGKTVRATKRRARWTFSFGERGQEREVVLAHSVVSGKKTITYDGRQIHHSEELSRTFSHSWFDGDHALRVDITDLVDVGRGRNDKMYELTLDGVPFGVLPLRPVHLPRLMEPNAQGPTAQGSLTTRKAPGQRETDEAFNPRGIHSVITSVGSRPKLGMSHSQQRPTSVTPPVDLLGGWEGDGGGLASDPFSGPASKEQFADFTASFNEAKGRSNATAHDLVKEFGGTSEVQERTTPLSMPPLTYGKPLPTFTYVPGPGANISTDKRGTTALVRVATKDDSGEVDVDKATASLVNLNNLLDDEGASGSISPSKLYSSVYVDNRSLEEIKASRAARAPQPLARPIFIDRTPPPEIMTSPGAQPFLPGRGMLSSSMQQQHMMGGTPQPWQHPVVPPTGPAMMGGGKYLQQQSTYQQRRGVPNTATTSMSGGSGMNLPPQQMSFPGQAMTSLNWNVQMPVQMQNSFVQQHQQHHPQQRPLLHPAQAHHASYQQQGTTFPSRPPGSQNDPFYGL</sequence>
<dbReference type="OrthoDB" id="261960at2759"/>
<proteinExistence type="predicted"/>
<organism evidence="2 3">
    <name type="scientific">Nannochloropsis salina CCMP1776</name>
    <dbReference type="NCBI Taxonomy" id="1027361"/>
    <lineage>
        <taxon>Eukaryota</taxon>
        <taxon>Sar</taxon>
        <taxon>Stramenopiles</taxon>
        <taxon>Ochrophyta</taxon>
        <taxon>Eustigmatophyceae</taxon>
        <taxon>Eustigmatales</taxon>
        <taxon>Monodopsidaceae</taxon>
        <taxon>Microchloropsis</taxon>
        <taxon>Microchloropsis salina</taxon>
    </lineage>
</organism>
<protein>
    <submittedName>
        <fullName evidence="2">Uncharacterized protein</fullName>
    </submittedName>
</protein>
<evidence type="ECO:0000313" key="3">
    <source>
        <dbReference type="Proteomes" id="UP000355283"/>
    </source>
</evidence>
<feature type="compositionally biased region" description="Polar residues" evidence="1">
    <location>
        <begin position="443"/>
        <end position="457"/>
    </location>
</feature>
<dbReference type="EMBL" id="SDOX01000021">
    <property type="protein sequence ID" value="TFJ83806.1"/>
    <property type="molecule type" value="Genomic_DNA"/>
</dbReference>
<feature type="compositionally biased region" description="Polar residues" evidence="1">
    <location>
        <begin position="517"/>
        <end position="540"/>
    </location>
</feature>
<evidence type="ECO:0000256" key="1">
    <source>
        <dbReference type="SAM" id="MobiDB-lite"/>
    </source>
</evidence>
<dbReference type="Proteomes" id="UP000355283">
    <property type="component" value="Unassembled WGS sequence"/>
</dbReference>
<keyword evidence="3" id="KW-1185">Reference proteome</keyword>
<comment type="caution">
    <text evidence="2">The sequence shown here is derived from an EMBL/GenBank/DDBJ whole genome shotgun (WGS) entry which is preliminary data.</text>
</comment>
<feature type="region of interest" description="Disordered" evidence="1">
    <location>
        <begin position="492"/>
        <end position="540"/>
    </location>
</feature>
<name>A0A4D9CXR1_9STRA</name>